<protein>
    <submittedName>
        <fullName evidence="3">NACHT domain-containing protein</fullName>
    </submittedName>
</protein>
<dbReference type="InterPro" id="IPR027417">
    <property type="entry name" value="P-loop_NTPase"/>
</dbReference>
<reference evidence="3 4" key="1">
    <citation type="submission" date="2019-04" db="EMBL/GenBank/DDBJ databases">
        <title>Herbidospora sp. NEAU-GS14.nov., a novel actinomycete isolated from soil.</title>
        <authorList>
            <person name="Han L."/>
        </authorList>
    </citation>
    <scope>NUCLEOTIDE SEQUENCE [LARGE SCALE GENOMIC DNA]</scope>
    <source>
        <strain evidence="3 4">NEAU-GS14</strain>
    </source>
</reference>
<sequence length="285" mass="30965">MAQDLVMARWGGSWRYALTWWAGVAGVTGLLALIGWALSGKDGLQAAANVAQLVGVVLVVPTVLVPLWLWWRRSTARPAVTSAHLDHAKDVLAGLVEQQWKTEVTLRSLDDPDPIPVRWRQTAIVAVMDQPANLTPGLRRLTASSADIAALTGKFRSMRRRRLVILGDPGTGKTTLAVQLIRELMATRAAHPDEPVPVLMPMADWDTEAFPRLHQWLAARLAQDYPALRAPDLPAGMAEMLAARGHILPVLDGLDELPPPAQQAVIVALNQSLSKTDQLIATSPD</sequence>
<dbReference type="Proteomes" id="UP000308705">
    <property type="component" value="Unassembled WGS sequence"/>
</dbReference>
<proteinExistence type="predicted"/>
<accession>A0A4U3M6U6</accession>
<dbReference type="InterPro" id="IPR007111">
    <property type="entry name" value="NACHT_NTPase"/>
</dbReference>
<dbReference type="AlphaFoldDB" id="A0A4U3M6U6"/>
<gene>
    <name evidence="3" type="ORF">FDA94_30365</name>
</gene>
<dbReference type="Pfam" id="PF05729">
    <property type="entry name" value="NACHT"/>
    <property type="match status" value="1"/>
</dbReference>
<name>A0A4U3M6U6_9ACTN</name>
<evidence type="ECO:0000313" key="4">
    <source>
        <dbReference type="Proteomes" id="UP000308705"/>
    </source>
</evidence>
<feature type="transmembrane region" description="Helical" evidence="1">
    <location>
        <begin position="50"/>
        <end position="71"/>
    </location>
</feature>
<keyword evidence="4" id="KW-1185">Reference proteome</keyword>
<keyword evidence="1" id="KW-0812">Transmembrane</keyword>
<feature type="domain" description="NACHT" evidence="2">
    <location>
        <begin position="161"/>
        <end position="285"/>
    </location>
</feature>
<keyword evidence="1" id="KW-0472">Membrane</keyword>
<comment type="caution">
    <text evidence="3">The sequence shown here is derived from an EMBL/GenBank/DDBJ whole genome shotgun (WGS) entry which is preliminary data.</text>
</comment>
<dbReference type="EMBL" id="SZQA01000036">
    <property type="protein sequence ID" value="TKK84230.1"/>
    <property type="molecule type" value="Genomic_DNA"/>
</dbReference>
<evidence type="ECO:0000256" key="1">
    <source>
        <dbReference type="SAM" id="Phobius"/>
    </source>
</evidence>
<dbReference type="Gene3D" id="3.40.50.300">
    <property type="entry name" value="P-loop containing nucleotide triphosphate hydrolases"/>
    <property type="match status" value="1"/>
</dbReference>
<dbReference type="SUPFAM" id="SSF52540">
    <property type="entry name" value="P-loop containing nucleoside triphosphate hydrolases"/>
    <property type="match status" value="1"/>
</dbReference>
<organism evidence="3 4">
    <name type="scientific">Herbidospora galbida</name>
    <dbReference type="NCBI Taxonomy" id="2575442"/>
    <lineage>
        <taxon>Bacteria</taxon>
        <taxon>Bacillati</taxon>
        <taxon>Actinomycetota</taxon>
        <taxon>Actinomycetes</taxon>
        <taxon>Streptosporangiales</taxon>
        <taxon>Streptosporangiaceae</taxon>
        <taxon>Herbidospora</taxon>
    </lineage>
</organism>
<feature type="transmembrane region" description="Helical" evidence="1">
    <location>
        <begin position="20"/>
        <end position="38"/>
    </location>
</feature>
<dbReference type="OrthoDB" id="419058at2"/>
<dbReference type="PROSITE" id="PS50837">
    <property type="entry name" value="NACHT"/>
    <property type="match status" value="1"/>
</dbReference>
<evidence type="ECO:0000313" key="3">
    <source>
        <dbReference type="EMBL" id="TKK84230.1"/>
    </source>
</evidence>
<keyword evidence="1" id="KW-1133">Transmembrane helix</keyword>
<evidence type="ECO:0000259" key="2">
    <source>
        <dbReference type="PROSITE" id="PS50837"/>
    </source>
</evidence>